<feature type="region of interest" description="Disordered" evidence="1">
    <location>
        <begin position="107"/>
        <end position="134"/>
    </location>
</feature>
<dbReference type="AlphaFoldDB" id="A0A4S8LVI6"/>
<organism evidence="2 3">
    <name type="scientific">Dendrothele bispora (strain CBS 962.96)</name>
    <dbReference type="NCBI Taxonomy" id="1314807"/>
    <lineage>
        <taxon>Eukaryota</taxon>
        <taxon>Fungi</taxon>
        <taxon>Dikarya</taxon>
        <taxon>Basidiomycota</taxon>
        <taxon>Agaricomycotina</taxon>
        <taxon>Agaricomycetes</taxon>
        <taxon>Agaricomycetidae</taxon>
        <taxon>Agaricales</taxon>
        <taxon>Agaricales incertae sedis</taxon>
        <taxon>Dendrothele</taxon>
    </lineage>
</organism>
<proteinExistence type="predicted"/>
<dbReference type="EMBL" id="ML179251">
    <property type="protein sequence ID" value="THU93371.1"/>
    <property type="molecule type" value="Genomic_DNA"/>
</dbReference>
<evidence type="ECO:0000313" key="3">
    <source>
        <dbReference type="Proteomes" id="UP000297245"/>
    </source>
</evidence>
<accession>A0A4S8LVI6</accession>
<dbReference type="Proteomes" id="UP000297245">
    <property type="component" value="Unassembled WGS sequence"/>
</dbReference>
<keyword evidence="3" id="KW-1185">Reference proteome</keyword>
<protein>
    <submittedName>
        <fullName evidence="2">Uncharacterized protein</fullName>
    </submittedName>
</protein>
<gene>
    <name evidence="2" type="ORF">K435DRAFT_799783</name>
</gene>
<name>A0A4S8LVI6_DENBC</name>
<reference evidence="2 3" key="1">
    <citation type="journal article" date="2019" name="Nat. Ecol. Evol.">
        <title>Megaphylogeny resolves global patterns of mushroom evolution.</title>
        <authorList>
            <person name="Varga T."/>
            <person name="Krizsan K."/>
            <person name="Foldi C."/>
            <person name="Dima B."/>
            <person name="Sanchez-Garcia M."/>
            <person name="Sanchez-Ramirez S."/>
            <person name="Szollosi G.J."/>
            <person name="Szarkandi J.G."/>
            <person name="Papp V."/>
            <person name="Albert L."/>
            <person name="Andreopoulos W."/>
            <person name="Angelini C."/>
            <person name="Antonin V."/>
            <person name="Barry K.W."/>
            <person name="Bougher N.L."/>
            <person name="Buchanan P."/>
            <person name="Buyck B."/>
            <person name="Bense V."/>
            <person name="Catcheside P."/>
            <person name="Chovatia M."/>
            <person name="Cooper J."/>
            <person name="Damon W."/>
            <person name="Desjardin D."/>
            <person name="Finy P."/>
            <person name="Geml J."/>
            <person name="Haridas S."/>
            <person name="Hughes K."/>
            <person name="Justo A."/>
            <person name="Karasinski D."/>
            <person name="Kautmanova I."/>
            <person name="Kiss B."/>
            <person name="Kocsube S."/>
            <person name="Kotiranta H."/>
            <person name="LaButti K.M."/>
            <person name="Lechner B.E."/>
            <person name="Liimatainen K."/>
            <person name="Lipzen A."/>
            <person name="Lukacs Z."/>
            <person name="Mihaltcheva S."/>
            <person name="Morgado L.N."/>
            <person name="Niskanen T."/>
            <person name="Noordeloos M.E."/>
            <person name="Ohm R.A."/>
            <person name="Ortiz-Santana B."/>
            <person name="Ovrebo C."/>
            <person name="Racz N."/>
            <person name="Riley R."/>
            <person name="Savchenko A."/>
            <person name="Shiryaev A."/>
            <person name="Soop K."/>
            <person name="Spirin V."/>
            <person name="Szebenyi C."/>
            <person name="Tomsovsky M."/>
            <person name="Tulloss R.E."/>
            <person name="Uehling J."/>
            <person name="Grigoriev I.V."/>
            <person name="Vagvolgyi C."/>
            <person name="Papp T."/>
            <person name="Martin F.M."/>
            <person name="Miettinen O."/>
            <person name="Hibbett D.S."/>
            <person name="Nagy L.G."/>
        </authorList>
    </citation>
    <scope>NUCLEOTIDE SEQUENCE [LARGE SCALE GENOMIC DNA]</scope>
    <source>
        <strain evidence="2 3">CBS 962.96</strain>
    </source>
</reference>
<evidence type="ECO:0000313" key="2">
    <source>
        <dbReference type="EMBL" id="THU93371.1"/>
    </source>
</evidence>
<evidence type="ECO:0000256" key="1">
    <source>
        <dbReference type="SAM" id="MobiDB-lite"/>
    </source>
</evidence>
<sequence length="151" mass="16854">MVAVIECRPSTEGLQSLFWNMGYTGKLVIKIFTCHIYVNCLPGLKSDLNKCWLATMAIYRRSSPMSAQPSMGGKFVDLDASSQRNRTVTPFRFFVAKHPLDSAGSKKIISRGAYESKNQTTRQQRAREKRTASDLANLEGFADCGRSGHQN</sequence>